<dbReference type="Pfam" id="PF25756">
    <property type="entry name" value="TPR_INTS8"/>
    <property type="match status" value="1"/>
</dbReference>
<dbReference type="GO" id="GO:0005694">
    <property type="term" value="C:chromosome"/>
    <property type="evidence" value="ECO:0007669"/>
    <property type="project" value="UniProtKB-SubCell"/>
</dbReference>
<dbReference type="InterPro" id="IPR038751">
    <property type="entry name" value="INTS8"/>
</dbReference>
<dbReference type="AlphaFoldDB" id="A0AAD8ED93"/>
<dbReference type="InterPro" id="IPR057980">
    <property type="entry name" value="TPR_INTS8"/>
</dbReference>
<name>A0AAD8ED93_DIPPU</name>
<evidence type="ECO:0000256" key="5">
    <source>
        <dbReference type="ARBA" id="ARBA00023242"/>
    </source>
</evidence>
<comment type="similarity">
    <text evidence="3">Belongs to the Integrator subunit 8 family.</text>
</comment>
<dbReference type="GO" id="GO:0032039">
    <property type="term" value="C:integrator complex"/>
    <property type="evidence" value="ECO:0007669"/>
    <property type="project" value="TreeGrafter"/>
</dbReference>
<evidence type="ECO:0000256" key="1">
    <source>
        <dbReference type="ARBA" id="ARBA00004123"/>
    </source>
</evidence>
<feature type="domain" description="INTS8 TPR repeats" evidence="6">
    <location>
        <begin position="515"/>
        <end position="646"/>
    </location>
</feature>
<gene>
    <name evidence="7" type="ORF">L9F63_002643</name>
</gene>
<dbReference type="PANTHER" id="PTHR13350:SF1">
    <property type="entry name" value="INTEGRATOR COMPLEX SUBUNIT 8"/>
    <property type="match status" value="1"/>
</dbReference>
<sequence length="647" mass="73923">MDVDLLRSGSARASQNTVLWFEFLLDPNLLENHLQETAPDPTPTDLIVKFLSIAPVTKESDSKTSENESPENSKNDQFGSKRSYKYLALKIMTLKVAAFLKWDLSILEMKLPLPMQLTLLQDLLYLALEKDADVETHLELDLNSCSSQVLFAVTLYHRWVLRAVMHSRLATKQARQPYIPVPGLQDPTYVPPNVSDDLVRGLESQVSNSIAFLSRIVTANSVPTVPVYDTFVMLTEDSTDAQQNWDKGVEISSTEFLCQLHFDLGSFHFFREEYSEASEHIIKAAELCEQLSDDTLYCTVSREDLKGYSEACDISSYTESSQNLTYQFHRAIRDQYTGIVSILQMDNVRQEIPQVYRDTLELDIQGAMSSRKFTVARDLLLQVQTLNMVRRVIAGTLSYGDYNHKLRQGKTKAIDLLFNALKYVLSQIGSKEKERIKSFLLHLVECADVDGLAEKLLKNEYMTDIFSAQDLQEISSKTASAAQESAIDIPDLLLKTDWDMPDFTVSNDGINDILKLVQIEHKLIKNVDFKMPKIWNLVEKRVAANPVKPQWRINNKWELPIPLQTMAMMLPRGFIQDYTFILLAKSRELTTMKDFKLAAEMLTAVEQEARNNNLGSNVLNKLSRLLVWERLLIQMIQFLTDWPNHKL</sequence>
<dbReference type="EMBL" id="JASPKZ010007260">
    <property type="protein sequence ID" value="KAJ9585567.1"/>
    <property type="molecule type" value="Genomic_DNA"/>
</dbReference>
<evidence type="ECO:0000256" key="3">
    <source>
        <dbReference type="ARBA" id="ARBA00007147"/>
    </source>
</evidence>
<keyword evidence="8" id="KW-1185">Reference proteome</keyword>
<dbReference type="PANTHER" id="PTHR13350">
    <property type="entry name" value="INTEGRATOR COMPLEX SUBUNIT 8"/>
    <property type="match status" value="1"/>
</dbReference>
<accession>A0AAD8ED93</accession>
<evidence type="ECO:0000256" key="4">
    <source>
        <dbReference type="ARBA" id="ARBA00022454"/>
    </source>
</evidence>
<keyword evidence="5" id="KW-0539">Nucleus</keyword>
<feature type="non-terminal residue" evidence="7">
    <location>
        <position position="1"/>
    </location>
</feature>
<evidence type="ECO:0000259" key="6">
    <source>
        <dbReference type="Pfam" id="PF25756"/>
    </source>
</evidence>
<reference evidence="7" key="2">
    <citation type="submission" date="2023-05" db="EMBL/GenBank/DDBJ databases">
        <authorList>
            <person name="Fouks B."/>
        </authorList>
    </citation>
    <scope>NUCLEOTIDE SEQUENCE</scope>
    <source>
        <strain evidence="7">Stay&amp;Tobe</strain>
        <tissue evidence="7">Testes</tissue>
    </source>
</reference>
<dbReference type="Proteomes" id="UP001233999">
    <property type="component" value="Unassembled WGS sequence"/>
</dbReference>
<comment type="caution">
    <text evidence="7">The sequence shown here is derived from an EMBL/GenBank/DDBJ whole genome shotgun (WGS) entry which is preliminary data.</text>
</comment>
<protein>
    <recommendedName>
        <fullName evidence="6">INTS8 TPR repeats domain-containing protein</fullName>
    </recommendedName>
</protein>
<evidence type="ECO:0000256" key="2">
    <source>
        <dbReference type="ARBA" id="ARBA00004286"/>
    </source>
</evidence>
<reference evidence="7" key="1">
    <citation type="journal article" date="2023" name="IScience">
        <title>Live-bearing cockroach genome reveals convergent evolutionary mechanisms linked to viviparity in insects and beyond.</title>
        <authorList>
            <person name="Fouks B."/>
            <person name="Harrison M.C."/>
            <person name="Mikhailova A.A."/>
            <person name="Marchal E."/>
            <person name="English S."/>
            <person name="Carruthers M."/>
            <person name="Jennings E.C."/>
            <person name="Chiamaka E.L."/>
            <person name="Frigard R.A."/>
            <person name="Pippel M."/>
            <person name="Attardo G.M."/>
            <person name="Benoit J.B."/>
            <person name="Bornberg-Bauer E."/>
            <person name="Tobe S.S."/>
        </authorList>
    </citation>
    <scope>NUCLEOTIDE SEQUENCE</scope>
    <source>
        <strain evidence="7">Stay&amp;Tobe</strain>
    </source>
</reference>
<evidence type="ECO:0000313" key="8">
    <source>
        <dbReference type="Proteomes" id="UP001233999"/>
    </source>
</evidence>
<proteinExistence type="inferred from homology"/>
<organism evidence="7 8">
    <name type="scientific">Diploptera punctata</name>
    <name type="common">Pacific beetle cockroach</name>
    <dbReference type="NCBI Taxonomy" id="6984"/>
    <lineage>
        <taxon>Eukaryota</taxon>
        <taxon>Metazoa</taxon>
        <taxon>Ecdysozoa</taxon>
        <taxon>Arthropoda</taxon>
        <taxon>Hexapoda</taxon>
        <taxon>Insecta</taxon>
        <taxon>Pterygota</taxon>
        <taxon>Neoptera</taxon>
        <taxon>Polyneoptera</taxon>
        <taxon>Dictyoptera</taxon>
        <taxon>Blattodea</taxon>
        <taxon>Blaberoidea</taxon>
        <taxon>Blaberidae</taxon>
        <taxon>Diplopterinae</taxon>
        <taxon>Diploptera</taxon>
    </lineage>
</organism>
<evidence type="ECO:0000313" key="7">
    <source>
        <dbReference type="EMBL" id="KAJ9585567.1"/>
    </source>
</evidence>
<comment type="subcellular location">
    <subcellularLocation>
        <location evidence="2">Chromosome</location>
    </subcellularLocation>
    <subcellularLocation>
        <location evidence="1">Nucleus</location>
    </subcellularLocation>
</comment>
<dbReference type="GO" id="GO:0034472">
    <property type="term" value="P:snRNA 3'-end processing"/>
    <property type="evidence" value="ECO:0007669"/>
    <property type="project" value="InterPro"/>
</dbReference>
<keyword evidence="4" id="KW-0158">Chromosome</keyword>